<dbReference type="NCBIfam" id="TIGR00274">
    <property type="entry name" value="N-acetylmuramic acid 6-phosphate etherase"/>
    <property type="match status" value="1"/>
</dbReference>
<dbReference type="CDD" id="cd05007">
    <property type="entry name" value="SIS_Etherase"/>
    <property type="match status" value="1"/>
</dbReference>
<dbReference type="GO" id="GO:0046348">
    <property type="term" value="P:amino sugar catabolic process"/>
    <property type="evidence" value="ECO:0007669"/>
    <property type="project" value="InterPro"/>
</dbReference>
<dbReference type="RefSeq" id="XP_033430334.1">
    <property type="nucleotide sequence ID" value="XM_033568339.1"/>
</dbReference>
<dbReference type="PANTHER" id="PTHR10088:SF4">
    <property type="entry name" value="GLUCOKINASE REGULATORY PROTEIN"/>
    <property type="match status" value="1"/>
</dbReference>
<dbReference type="Pfam" id="PF01869">
    <property type="entry name" value="BcrAD_BadFG"/>
    <property type="match status" value="1"/>
</dbReference>
<evidence type="ECO:0000256" key="2">
    <source>
        <dbReference type="ARBA" id="ARBA00012122"/>
    </source>
</evidence>
<dbReference type="GO" id="GO:0042593">
    <property type="term" value="P:glucose homeostasis"/>
    <property type="evidence" value="ECO:0007669"/>
    <property type="project" value="TreeGrafter"/>
</dbReference>
<feature type="domain" description="SIS" evidence="7">
    <location>
        <begin position="58"/>
        <end position="224"/>
    </location>
</feature>
<dbReference type="EC" id="2.7.1.59" evidence="2"/>
<dbReference type="FunFam" id="3.40.50.10490:FF:000014">
    <property type="entry name" value="N-acetylmuramic acid 6-phosphate etherase"/>
    <property type="match status" value="1"/>
</dbReference>
<dbReference type="SUPFAM" id="SSF53067">
    <property type="entry name" value="Actin-like ATPase domain"/>
    <property type="match status" value="2"/>
</dbReference>
<dbReference type="GO" id="GO:0030246">
    <property type="term" value="F:carbohydrate binding"/>
    <property type="evidence" value="ECO:0007669"/>
    <property type="project" value="TreeGrafter"/>
</dbReference>
<keyword evidence="4" id="KW-0456">Lyase</keyword>
<evidence type="ECO:0000256" key="4">
    <source>
        <dbReference type="ARBA" id="ARBA00023239"/>
    </source>
</evidence>
<dbReference type="SUPFAM" id="SSF53697">
    <property type="entry name" value="SIS domain"/>
    <property type="match status" value="1"/>
</dbReference>
<evidence type="ECO:0000256" key="5">
    <source>
        <dbReference type="ARBA" id="ARBA00023277"/>
    </source>
</evidence>
<evidence type="ECO:0000313" key="9">
    <source>
        <dbReference type="Proteomes" id="UP000324241"/>
    </source>
</evidence>
<dbReference type="PROSITE" id="PS01272">
    <property type="entry name" value="GCKR"/>
    <property type="match status" value="1"/>
</dbReference>
<dbReference type="NCBIfam" id="NF003915">
    <property type="entry name" value="PRK05441.1"/>
    <property type="match status" value="1"/>
</dbReference>
<accession>A0A5M9N1F1</accession>
<dbReference type="GO" id="GO:0004857">
    <property type="term" value="F:enzyme inhibitor activity"/>
    <property type="evidence" value="ECO:0007669"/>
    <property type="project" value="TreeGrafter"/>
</dbReference>
<proteinExistence type="inferred from homology"/>
<dbReference type="Gene3D" id="3.40.50.10490">
    <property type="entry name" value="Glucose-6-phosphate isomerase like protein, domain 1"/>
    <property type="match status" value="1"/>
</dbReference>
<gene>
    <name evidence="8" type="ORF">ATNIH1004_003664</name>
</gene>
<dbReference type="NCBIfam" id="NF009222">
    <property type="entry name" value="PRK12570.1"/>
    <property type="match status" value="1"/>
</dbReference>
<dbReference type="GO" id="GO:0005654">
    <property type="term" value="C:nucleoplasm"/>
    <property type="evidence" value="ECO:0007669"/>
    <property type="project" value="TreeGrafter"/>
</dbReference>
<organism evidence="8 9">
    <name type="scientific">Aspergillus tanneri</name>
    <dbReference type="NCBI Taxonomy" id="1220188"/>
    <lineage>
        <taxon>Eukaryota</taxon>
        <taxon>Fungi</taxon>
        <taxon>Dikarya</taxon>
        <taxon>Ascomycota</taxon>
        <taxon>Pezizomycotina</taxon>
        <taxon>Eurotiomycetes</taxon>
        <taxon>Eurotiomycetidae</taxon>
        <taxon>Eurotiales</taxon>
        <taxon>Aspergillaceae</taxon>
        <taxon>Aspergillus</taxon>
        <taxon>Aspergillus subgen. Circumdati</taxon>
    </lineage>
</organism>
<dbReference type="EMBL" id="QUQM01000001">
    <property type="protein sequence ID" value="KAA8650973.1"/>
    <property type="molecule type" value="Genomic_DNA"/>
</dbReference>
<keyword evidence="5" id="KW-0119">Carbohydrate metabolism</keyword>
<evidence type="ECO:0000256" key="6">
    <source>
        <dbReference type="ARBA" id="ARBA00031123"/>
    </source>
</evidence>
<dbReference type="GO" id="GO:0045127">
    <property type="term" value="F:N-acetylglucosamine kinase activity"/>
    <property type="evidence" value="ECO:0007669"/>
    <property type="project" value="UniProtKB-EC"/>
</dbReference>
<dbReference type="CDD" id="cd24007">
    <property type="entry name" value="ASKHA_NBD_eukNAGK-like"/>
    <property type="match status" value="1"/>
</dbReference>
<dbReference type="InterPro" id="IPR002731">
    <property type="entry name" value="ATPase_BadF"/>
</dbReference>
<dbReference type="HAMAP" id="MF_00068">
    <property type="entry name" value="MurQ"/>
    <property type="match status" value="1"/>
</dbReference>
<dbReference type="GO" id="GO:0070095">
    <property type="term" value="F:fructose-6-phosphate binding"/>
    <property type="evidence" value="ECO:0007669"/>
    <property type="project" value="TreeGrafter"/>
</dbReference>
<dbReference type="PROSITE" id="PS51464">
    <property type="entry name" value="SIS"/>
    <property type="match status" value="1"/>
</dbReference>
<dbReference type="OrthoDB" id="311172at2759"/>
<name>A0A5M9N1F1_9EURO</name>
<dbReference type="Gene3D" id="1.10.8.1080">
    <property type="match status" value="1"/>
</dbReference>
<comment type="similarity">
    <text evidence="1">Belongs to the eukaryotic-type N-acetylglucosamine kinase family.</text>
</comment>
<evidence type="ECO:0000313" key="8">
    <source>
        <dbReference type="EMBL" id="KAA8650973.1"/>
    </source>
</evidence>
<dbReference type="AlphaFoldDB" id="A0A5M9N1F1"/>
<dbReference type="Gene3D" id="3.30.420.40">
    <property type="match status" value="2"/>
</dbReference>
<dbReference type="VEuPathDB" id="FungiDB:EYZ11_011067"/>
<dbReference type="InterPro" id="IPR005488">
    <property type="entry name" value="Etherase_MurQ"/>
</dbReference>
<dbReference type="VEuPathDB" id="FungiDB:EYZ11_011068"/>
<dbReference type="InterPro" id="IPR046348">
    <property type="entry name" value="SIS_dom_sf"/>
</dbReference>
<dbReference type="GeneID" id="54326366"/>
<sequence>MDLEGLSQLQTEAVNPRTRQIDQMSTLELCTVINHEDQHVASSVASFIPQIAQAIDALTPRVRRGGRVIYVGAGTSGRLGILDASEIPPTFAAPPSQFIGLIAGGDAAIRRAQEGAEDSIASGEADMIALNLRSDLDSVIGIAASGRTPYVLGCLASAKKTGCLTLGVACASPSAMNLSGNVDFMISPLPGPEVVTGSTRLKAGTATKLVLNMLSTGTMIRMVDLVASNEKLKQRSRNILRRLSKTCDLMKNADLDNLLDQCQRSVKLALLVAETGLSVEQCRCDLESANGVLAKALKKSTTQTENDYINGRQFALCIDGGGSKCAAVIIDQTGTIIGRGRSGPCNLTDGRSMQEVISNLVTATQSAMDECKKDQTVAACSPGVASLQGCFKTAWIGLAGMDRSGYREELLPLLREKFGLHSPGSLRLSNDVDLLAALMSQRPETRSVIILIAGTGSVAMRYHRDSSGGATRVARSGGWGHILGDEGGGYAIGQQGIKLTLACLEERRLGICEERLGEFEDAILRQLGCLVPDPNCIDLVSQLLAQNQRPSTKSQIAAAAEAVLSVAKHSEKAMMILHDQVRHLVDHTLGRLLHPQCAGFVSDEETGLVLSGGIFSHPTYRELFLERLSVKRVSFAYVERVEDAALTGAISLMSKPPGLSP</sequence>
<dbReference type="GO" id="GO:0019899">
    <property type="term" value="F:enzyme binding"/>
    <property type="evidence" value="ECO:0007669"/>
    <property type="project" value="TreeGrafter"/>
</dbReference>
<evidence type="ECO:0000256" key="3">
    <source>
        <dbReference type="ARBA" id="ARBA00014974"/>
    </source>
</evidence>
<comment type="caution">
    <text evidence="8">The sequence shown here is derived from an EMBL/GenBank/DDBJ whole genome shotgun (WGS) entry which is preliminary data.</text>
</comment>
<dbReference type="InterPro" id="IPR005486">
    <property type="entry name" value="Glucokinase_regulatory_CS"/>
</dbReference>
<reference evidence="8 9" key="1">
    <citation type="submission" date="2019-08" db="EMBL/GenBank/DDBJ databases">
        <title>The genome sequence of a newly discovered highly antifungal drug resistant Aspergillus species, Aspergillus tanneri NIH 1004.</title>
        <authorList>
            <person name="Mounaud S."/>
            <person name="Singh I."/>
            <person name="Joardar V."/>
            <person name="Pakala S."/>
            <person name="Pakala S."/>
            <person name="Venepally P."/>
            <person name="Chung J.K."/>
            <person name="Losada L."/>
            <person name="Nierman W.C."/>
        </authorList>
    </citation>
    <scope>NUCLEOTIDE SEQUENCE [LARGE SCALE GENOMIC DNA]</scope>
    <source>
        <strain evidence="8 9">NIH1004</strain>
    </source>
</reference>
<dbReference type="GO" id="GO:0009750">
    <property type="term" value="P:response to fructose"/>
    <property type="evidence" value="ECO:0007669"/>
    <property type="project" value="TreeGrafter"/>
</dbReference>
<dbReference type="InterPro" id="IPR040190">
    <property type="entry name" value="MURQ/GCKR"/>
</dbReference>
<dbReference type="Proteomes" id="UP000324241">
    <property type="component" value="Unassembled WGS sequence"/>
</dbReference>
<dbReference type="InterPro" id="IPR043129">
    <property type="entry name" value="ATPase_NBD"/>
</dbReference>
<protein>
    <recommendedName>
        <fullName evidence="3">N-acetyl-D-glucosamine kinase</fullName>
        <ecNumber evidence="2">2.7.1.59</ecNumber>
    </recommendedName>
    <alternativeName>
        <fullName evidence="6">GlcNAc kinase</fullName>
    </alternativeName>
</protein>
<dbReference type="GO" id="GO:0005829">
    <property type="term" value="C:cytosol"/>
    <property type="evidence" value="ECO:0007669"/>
    <property type="project" value="TreeGrafter"/>
</dbReference>
<dbReference type="InterPro" id="IPR001347">
    <property type="entry name" value="SIS_dom"/>
</dbReference>
<dbReference type="GO" id="GO:0016835">
    <property type="term" value="F:carbon-oxygen lyase activity"/>
    <property type="evidence" value="ECO:0007669"/>
    <property type="project" value="InterPro"/>
</dbReference>
<dbReference type="Pfam" id="PF22645">
    <property type="entry name" value="GKRP_SIS_N"/>
    <property type="match status" value="1"/>
</dbReference>
<evidence type="ECO:0000259" key="7">
    <source>
        <dbReference type="PROSITE" id="PS51464"/>
    </source>
</evidence>
<dbReference type="PANTHER" id="PTHR10088">
    <property type="entry name" value="GLUCOKINASE REGULATORY PROTEIN"/>
    <property type="match status" value="1"/>
</dbReference>
<evidence type="ECO:0000256" key="1">
    <source>
        <dbReference type="ARBA" id="ARBA00006198"/>
    </source>
</evidence>